<accession>A0AA86J4M4</accession>
<evidence type="ECO:0000259" key="3">
    <source>
        <dbReference type="PROSITE" id="PS50894"/>
    </source>
</evidence>
<keyword evidence="5" id="KW-1185">Reference proteome</keyword>
<evidence type="ECO:0000313" key="4">
    <source>
        <dbReference type="EMBL" id="BET27646.1"/>
    </source>
</evidence>
<protein>
    <recommendedName>
        <fullName evidence="3">HPt domain-containing protein</fullName>
    </recommendedName>
</protein>
<feature type="modified residue" description="Phosphohistidine" evidence="2">
    <location>
        <position position="61"/>
    </location>
</feature>
<proteinExistence type="predicted"/>
<dbReference type="Gene3D" id="1.20.120.160">
    <property type="entry name" value="HPT domain"/>
    <property type="match status" value="1"/>
</dbReference>
<feature type="domain" description="HPt" evidence="3">
    <location>
        <begin position="22"/>
        <end position="118"/>
    </location>
</feature>
<dbReference type="InterPro" id="IPR008207">
    <property type="entry name" value="Sig_transdc_His_kin_Hpt_dom"/>
</dbReference>
<dbReference type="InterPro" id="IPR036641">
    <property type="entry name" value="HPT_dom_sf"/>
</dbReference>
<dbReference type="EMBL" id="AP028947">
    <property type="protein sequence ID" value="BET27646.1"/>
    <property type="molecule type" value="Genomic_DNA"/>
</dbReference>
<dbReference type="GO" id="GO:0000160">
    <property type="term" value="P:phosphorelay signal transduction system"/>
    <property type="evidence" value="ECO:0007669"/>
    <property type="project" value="UniProtKB-KW"/>
</dbReference>
<dbReference type="GO" id="GO:0004672">
    <property type="term" value="F:protein kinase activity"/>
    <property type="evidence" value="ECO:0007669"/>
    <property type="project" value="UniProtKB-ARBA"/>
</dbReference>
<sequence>MNLTTLSSEMDVEVALDRLCGDSALLLEILDMFLAEFIAEQPNFQDLLRQSDWAALSRKAHYFKGVAENLGLTRFSSEILSLEQFSNSANLAACIQTLELLMQMAQNIQSLRKALQND</sequence>
<evidence type="ECO:0000256" key="2">
    <source>
        <dbReference type="PROSITE-ProRule" id="PRU00110"/>
    </source>
</evidence>
<name>A0AA86J4M4_9BURK</name>
<dbReference type="PROSITE" id="PS50894">
    <property type="entry name" value="HPT"/>
    <property type="match status" value="1"/>
</dbReference>
<dbReference type="Proteomes" id="UP001329151">
    <property type="component" value="Chromosome"/>
</dbReference>
<organism evidence="4 5">
    <name type="scientific">Limnobacter thiooxidans</name>
    <dbReference type="NCBI Taxonomy" id="131080"/>
    <lineage>
        <taxon>Bacteria</taxon>
        <taxon>Pseudomonadati</taxon>
        <taxon>Pseudomonadota</taxon>
        <taxon>Betaproteobacteria</taxon>
        <taxon>Burkholderiales</taxon>
        <taxon>Burkholderiaceae</taxon>
        <taxon>Limnobacter</taxon>
    </lineage>
</organism>
<keyword evidence="1" id="KW-0902">Two-component regulatory system</keyword>
<keyword evidence="2" id="KW-0597">Phosphoprotein</keyword>
<gene>
    <name evidence="4" type="ORF">RGQ30_31470</name>
</gene>
<dbReference type="SUPFAM" id="SSF47226">
    <property type="entry name" value="Histidine-containing phosphotransfer domain, HPT domain"/>
    <property type="match status" value="1"/>
</dbReference>
<dbReference type="RefSeq" id="WP_130557294.1">
    <property type="nucleotide sequence ID" value="NZ_AP028947.1"/>
</dbReference>
<evidence type="ECO:0000313" key="5">
    <source>
        <dbReference type="Proteomes" id="UP001329151"/>
    </source>
</evidence>
<dbReference type="AlphaFoldDB" id="A0AA86J4M4"/>
<reference evidence="4 5" key="1">
    <citation type="submission" date="2023-10" db="EMBL/GenBank/DDBJ databases">
        <title>Complete Genome Sequence of Limnobacter thiooxidans CS-K2T, Isolated from freshwater lake sediments in Bavaria, Germany.</title>
        <authorList>
            <person name="Naruki M."/>
            <person name="Watanabe A."/>
            <person name="Warashina T."/>
            <person name="Morita T."/>
            <person name="Arakawa K."/>
        </authorList>
    </citation>
    <scope>NUCLEOTIDE SEQUENCE [LARGE SCALE GENOMIC DNA]</scope>
    <source>
        <strain evidence="4 5">CS-K2</strain>
    </source>
</reference>
<evidence type="ECO:0000256" key="1">
    <source>
        <dbReference type="ARBA" id="ARBA00023012"/>
    </source>
</evidence>
<dbReference type="Pfam" id="PF01627">
    <property type="entry name" value="Hpt"/>
    <property type="match status" value="1"/>
</dbReference>
<dbReference type="KEGG" id="lto:RGQ30_31470"/>